<evidence type="ECO:0000313" key="2">
    <source>
        <dbReference type="EMBL" id="GFN05815.1"/>
    </source>
</evidence>
<dbReference type="AlphaFoldDB" id="A0A7J0CVQ6"/>
<evidence type="ECO:0008006" key="4">
    <source>
        <dbReference type="Google" id="ProtNLM"/>
    </source>
</evidence>
<dbReference type="EMBL" id="BLWD01000001">
    <property type="protein sequence ID" value="GFN05815.1"/>
    <property type="molecule type" value="Genomic_DNA"/>
</dbReference>
<feature type="compositionally biased region" description="Basic and acidic residues" evidence="1">
    <location>
        <begin position="85"/>
        <end position="98"/>
    </location>
</feature>
<dbReference type="Proteomes" id="UP000498740">
    <property type="component" value="Unassembled WGS sequence"/>
</dbReference>
<reference evidence="2 3" key="1">
    <citation type="submission" date="2020-05" db="EMBL/GenBank/DDBJ databases">
        <title>Whole genome shotgun sequence of Streptomyces microflavus NBRC 13062.</title>
        <authorList>
            <person name="Komaki H."/>
            <person name="Tamura T."/>
        </authorList>
    </citation>
    <scope>NUCLEOTIDE SEQUENCE [LARGE SCALE GENOMIC DNA]</scope>
    <source>
        <strain evidence="2 3">NBRC 13062</strain>
    </source>
</reference>
<dbReference type="GO" id="GO:0004658">
    <property type="term" value="F:propionyl-CoA carboxylase activity"/>
    <property type="evidence" value="ECO:0007669"/>
    <property type="project" value="InterPro"/>
</dbReference>
<dbReference type="InterPro" id="IPR032716">
    <property type="entry name" value="ACC_epsilon"/>
</dbReference>
<accession>A0A7J0CVQ6</accession>
<evidence type="ECO:0000313" key="3">
    <source>
        <dbReference type="Proteomes" id="UP000498740"/>
    </source>
</evidence>
<dbReference type="Pfam" id="PF13822">
    <property type="entry name" value="ACC_epsilon"/>
    <property type="match status" value="1"/>
</dbReference>
<sequence length="107" mass="10753">MTANGGETAKATAPGVGTATVIVPGVETATVSVPGVETATTFRIVRGQPNAADLAALTAVLLSRIAAAEPYGDDCAGPSRTAGWRRPERAAPHRDPRGWRASGSGTG</sequence>
<name>A0A7J0CVQ6_STRMI</name>
<protein>
    <recommendedName>
        <fullName evidence="4">Acyl-CoA carboxylase epsilon subunit</fullName>
    </recommendedName>
</protein>
<feature type="region of interest" description="Disordered" evidence="1">
    <location>
        <begin position="71"/>
        <end position="107"/>
    </location>
</feature>
<dbReference type="GO" id="GO:0003989">
    <property type="term" value="F:acetyl-CoA carboxylase activity"/>
    <property type="evidence" value="ECO:0007669"/>
    <property type="project" value="InterPro"/>
</dbReference>
<comment type="caution">
    <text evidence="2">The sequence shown here is derived from an EMBL/GenBank/DDBJ whole genome shotgun (WGS) entry which is preliminary data.</text>
</comment>
<proteinExistence type="predicted"/>
<gene>
    <name evidence="2" type="ORF">Smic_43710</name>
</gene>
<evidence type="ECO:0000256" key="1">
    <source>
        <dbReference type="SAM" id="MobiDB-lite"/>
    </source>
</evidence>
<organism evidence="2 3">
    <name type="scientific">Streptomyces microflavus</name>
    <name type="common">Streptomyces lipmanii</name>
    <dbReference type="NCBI Taxonomy" id="1919"/>
    <lineage>
        <taxon>Bacteria</taxon>
        <taxon>Bacillati</taxon>
        <taxon>Actinomycetota</taxon>
        <taxon>Actinomycetes</taxon>
        <taxon>Kitasatosporales</taxon>
        <taxon>Streptomycetaceae</taxon>
        <taxon>Streptomyces</taxon>
    </lineage>
</organism>